<reference evidence="1" key="2">
    <citation type="submission" date="2020-11" db="EMBL/GenBank/DDBJ databases">
        <authorList>
            <person name="McCartney M.A."/>
            <person name="Auch B."/>
            <person name="Kono T."/>
            <person name="Mallez S."/>
            <person name="Becker A."/>
            <person name="Gohl D.M."/>
            <person name="Silverstein K.A.T."/>
            <person name="Koren S."/>
            <person name="Bechman K.B."/>
            <person name="Herman A."/>
            <person name="Abrahante J.E."/>
            <person name="Garbe J."/>
        </authorList>
    </citation>
    <scope>NUCLEOTIDE SEQUENCE</scope>
    <source>
        <strain evidence="1">Duluth1</strain>
        <tissue evidence="1">Whole animal</tissue>
    </source>
</reference>
<gene>
    <name evidence="1" type="ORF">DPMN_143324</name>
</gene>
<organism evidence="1 2">
    <name type="scientific">Dreissena polymorpha</name>
    <name type="common">Zebra mussel</name>
    <name type="synonym">Mytilus polymorpha</name>
    <dbReference type="NCBI Taxonomy" id="45954"/>
    <lineage>
        <taxon>Eukaryota</taxon>
        <taxon>Metazoa</taxon>
        <taxon>Spiralia</taxon>
        <taxon>Lophotrochozoa</taxon>
        <taxon>Mollusca</taxon>
        <taxon>Bivalvia</taxon>
        <taxon>Autobranchia</taxon>
        <taxon>Heteroconchia</taxon>
        <taxon>Euheterodonta</taxon>
        <taxon>Imparidentia</taxon>
        <taxon>Neoheterodontei</taxon>
        <taxon>Myida</taxon>
        <taxon>Dreissenoidea</taxon>
        <taxon>Dreissenidae</taxon>
        <taxon>Dreissena</taxon>
    </lineage>
</organism>
<dbReference type="EMBL" id="JAIWYP010000006">
    <property type="protein sequence ID" value="KAH3814811.1"/>
    <property type="molecule type" value="Genomic_DNA"/>
</dbReference>
<dbReference type="Proteomes" id="UP000828390">
    <property type="component" value="Unassembled WGS sequence"/>
</dbReference>
<reference evidence="1" key="1">
    <citation type="journal article" date="2019" name="bioRxiv">
        <title>The Genome of the Zebra Mussel, Dreissena polymorpha: A Resource for Invasive Species Research.</title>
        <authorList>
            <person name="McCartney M.A."/>
            <person name="Auch B."/>
            <person name="Kono T."/>
            <person name="Mallez S."/>
            <person name="Zhang Y."/>
            <person name="Obille A."/>
            <person name="Becker A."/>
            <person name="Abrahante J.E."/>
            <person name="Garbe J."/>
            <person name="Badalamenti J.P."/>
            <person name="Herman A."/>
            <person name="Mangelson H."/>
            <person name="Liachko I."/>
            <person name="Sullivan S."/>
            <person name="Sone E.D."/>
            <person name="Koren S."/>
            <person name="Silverstein K.A.T."/>
            <person name="Beckman K.B."/>
            <person name="Gohl D.M."/>
        </authorList>
    </citation>
    <scope>NUCLEOTIDE SEQUENCE</scope>
    <source>
        <strain evidence="1">Duluth1</strain>
        <tissue evidence="1">Whole animal</tissue>
    </source>
</reference>
<keyword evidence="2" id="KW-1185">Reference proteome</keyword>
<dbReference type="AlphaFoldDB" id="A0A9D4GG13"/>
<comment type="caution">
    <text evidence="1">The sequence shown here is derived from an EMBL/GenBank/DDBJ whole genome shotgun (WGS) entry which is preliminary data.</text>
</comment>
<evidence type="ECO:0000313" key="2">
    <source>
        <dbReference type="Proteomes" id="UP000828390"/>
    </source>
</evidence>
<accession>A0A9D4GG13</accession>
<sequence length="268" mass="30730">MVTDREYRHELEFIFQSLCSKIASQEASACIANGREVTSDIICMFETSIRSPDISNRLRYASMLVSTRQYERASALLETIERMITSSMIKNTQLFKQGINAVSNLDQRPQKSSSTYILMEYAGNIFFDIVFGSSEIYCVPCHLRCERYRAITEDEIKVPDLHLCGNNINLVFLSNANAFLYYLQCLSSKNDDKKRLALVKVYYFCLGELQNQTSDHVATALNMLGHVAELQIDFPGAWALYKISVAIKPHYNAAYWHLFRLFGRIVYS</sequence>
<protein>
    <submittedName>
        <fullName evidence="1">Uncharacterized protein</fullName>
    </submittedName>
</protein>
<evidence type="ECO:0000313" key="1">
    <source>
        <dbReference type="EMBL" id="KAH3814811.1"/>
    </source>
</evidence>
<proteinExistence type="predicted"/>
<name>A0A9D4GG13_DREPO</name>